<organism evidence="5 6">
    <name type="scientific">Shewanella nanhaiensis</name>
    <dbReference type="NCBI Taxonomy" id="2864872"/>
    <lineage>
        <taxon>Bacteria</taxon>
        <taxon>Pseudomonadati</taxon>
        <taxon>Pseudomonadota</taxon>
        <taxon>Gammaproteobacteria</taxon>
        <taxon>Alteromonadales</taxon>
        <taxon>Shewanellaceae</taxon>
        <taxon>Shewanella</taxon>
    </lineage>
</organism>
<dbReference type="InterPro" id="IPR009079">
    <property type="entry name" value="4_helix_cytokine-like_core"/>
</dbReference>
<accession>A0ABS7E9Z0</accession>
<evidence type="ECO:0000256" key="4">
    <source>
        <dbReference type="ARBA" id="ARBA00023160"/>
    </source>
</evidence>
<dbReference type="PANTHER" id="PTHR38764">
    <property type="entry name" value="ACYL CARRIER PROTEIN PHOSPHODIESTERASE"/>
    <property type="match status" value="1"/>
</dbReference>
<keyword evidence="4" id="KW-0275">Fatty acid biosynthesis</keyword>
<protein>
    <submittedName>
        <fullName evidence="5">ACP phosphodiesterase</fullName>
    </submittedName>
</protein>
<dbReference type="PIRSF" id="PIRSF011489">
    <property type="entry name" value="DUF479"/>
    <property type="match status" value="1"/>
</dbReference>
<evidence type="ECO:0000313" key="6">
    <source>
        <dbReference type="Proteomes" id="UP001195963"/>
    </source>
</evidence>
<keyword evidence="4" id="KW-0276">Fatty acid metabolism</keyword>
<evidence type="ECO:0000256" key="2">
    <source>
        <dbReference type="ARBA" id="ARBA00022801"/>
    </source>
</evidence>
<evidence type="ECO:0000256" key="1">
    <source>
        <dbReference type="ARBA" id="ARBA00022516"/>
    </source>
</evidence>
<sequence>MNFLAHLHLADNSNTSLAANLAGDFAKGNIADLPKHLQQGIWLHRQIDQLTDSHEITKELLAKFPVSLRRAAPILIDLAFDHMLAKYWDEYHSASLKAFSTIAYDAIDACEQLPERLQLIAPKIRSENWLLAYRDRNGLNKAIESVAKRVSKPEIFNGATKAVSDLDIEIEIAFRTFYPQLMAYSRIWTRQTPSEYLHLD</sequence>
<keyword evidence="3" id="KW-0443">Lipid metabolism</keyword>
<reference evidence="5 6" key="1">
    <citation type="submission" date="2021-07" db="EMBL/GenBank/DDBJ databases">
        <title>Shewanella sp. nov, isolated from SCS.</title>
        <authorList>
            <person name="Cao W.R."/>
        </authorList>
    </citation>
    <scope>NUCLEOTIDE SEQUENCE [LARGE SCALE GENOMIC DNA]</scope>
    <source>
        <strain evidence="5 6">NR704-98</strain>
    </source>
</reference>
<dbReference type="Proteomes" id="UP001195963">
    <property type="component" value="Unassembled WGS sequence"/>
</dbReference>
<dbReference type="PANTHER" id="PTHR38764:SF1">
    <property type="entry name" value="ACYL CARRIER PROTEIN PHOSPHODIESTERASE"/>
    <property type="match status" value="1"/>
</dbReference>
<dbReference type="EMBL" id="JAHZST010000029">
    <property type="protein sequence ID" value="MBW8186527.1"/>
    <property type="molecule type" value="Genomic_DNA"/>
</dbReference>
<dbReference type="SUPFAM" id="SSF47266">
    <property type="entry name" value="4-helical cytokines"/>
    <property type="match status" value="1"/>
</dbReference>
<dbReference type="RefSeq" id="WP_220111766.1">
    <property type="nucleotide sequence ID" value="NZ_JAHZST010000029.1"/>
</dbReference>
<keyword evidence="1" id="KW-0444">Lipid biosynthesis</keyword>
<proteinExistence type="predicted"/>
<dbReference type="Pfam" id="PF04336">
    <property type="entry name" value="ACP_PD"/>
    <property type="match status" value="1"/>
</dbReference>
<keyword evidence="6" id="KW-1185">Reference proteome</keyword>
<evidence type="ECO:0000313" key="5">
    <source>
        <dbReference type="EMBL" id="MBW8186527.1"/>
    </source>
</evidence>
<dbReference type="InterPro" id="IPR007431">
    <property type="entry name" value="ACP_PD"/>
</dbReference>
<evidence type="ECO:0000256" key="3">
    <source>
        <dbReference type="ARBA" id="ARBA00023098"/>
    </source>
</evidence>
<comment type="caution">
    <text evidence="5">The sequence shown here is derived from an EMBL/GenBank/DDBJ whole genome shotgun (WGS) entry which is preliminary data.</text>
</comment>
<keyword evidence="2" id="KW-0378">Hydrolase</keyword>
<name>A0ABS7E9Z0_9GAMM</name>
<gene>
    <name evidence="5" type="ORF">K0625_23165</name>
</gene>